<keyword evidence="3 5" id="KW-0378">Hydrolase</keyword>
<evidence type="ECO:0000256" key="2">
    <source>
        <dbReference type="ARBA" id="ARBA00022729"/>
    </source>
</evidence>
<evidence type="ECO:0000313" key="7">
    <source>
        <dbReference type="Proteomes" id="UP000191612"/>
    </source>
</evidence>
<proteinExistence type="inferred from homology"/>
<sequence>MNKFLSLLALSSVAYATSLGSACTVSRIRDSLPENDYILGVTFDHASVTANAVYNSSHSDGTFFPDATIDFCNVTFSYTHSGLDQTVIVGYYLPSPDNFQNRFLATGGGAYAIQSGSMSAPGGVMYGAASGFTDGGFGSMDTNFDSVFLLSNGTINWPIVYNFGYQAIKEMTVIGKQLTRNFYGVSDSTKVYSYYQGCSEGGREGWSQGQRAGEEYDGLIIGAPAIRYGQQQANHLYSNIVEKTLDYYPPPCELEKIMNETISACDPFDGRNDGVVSRSDLCQLQFNMSSIIGQSYYCAASTGGGLGLGFGKRQSPSTEPAQNGTVSAEGVAVAQKIVDGLFDSKGRRGYISYQMGADFNDAQTAYNSTTGEWELSIASSGGEWVSRFLDLKDEDNISTLDGVTYDTLVGWMKEGMTRYMDSLQATLPDLTTFHENGGKIIHFHGEQDSSIPTGSSVHYYESVRQTMYPGKSYNASNDELKEWYRLFLVPGAAHCASNSAQPNGPFPQTNLHVMTRWVEQGIVPHTLNATVLQGDNKGANEQVCAWPLRPYWKGNGKTLTCEYDQASIDTFTYDFDAYKTPLY</sequence>
<keyword evidence="2 5" id="KW-0732">Signal</keyword>
<evidence type="ECO:0000313" key="6">
    <source>
        <dbReference type="EMBL" id="OQD96406.1"/>
    </source>
</evidence>
<dbReference type="AlphaFoldDB" id="A0A1V6R5D5"/>
<comment type="caution">
    <text evidence="6">The sequence shown here is derived from an EMBL/GenBank/DDBJ whole genome shotgun (WGS) entry which is preliminary data.</text>
</comment>
<dbReference type="InterPro" id="IPR011118">
    <property type="entry name" value="Tannase/feruloyl_esterase"/>
</dbReference>
<evidence type="ECO:0000256" key="1">
    <source>
        <dbReference type="ARBA" id="ARBA00022487"/>
    </source>
</evidence>
<dbReference type="Proteomes" id="UP000191612">
    <property type="component" value="Unassembled WGS sequence"/>
</dbReference>
<dbReference type="Pfam" id="PF07519">
    <property type="entry name" value="Tannase"/>
    <property type="match status" value="1"/>
</dbReference>
<keyword evidence="4" id="KW-1015">Disulfide bond</keyword>
<accession>A0A1V6R5D5</accession>
<keyword evidence="7" id="KW-1185">Reference proteome</keyword>
<evidence type="ECO:0000256" key="5">
    <source>
        <dbReference type="RuleBase" id="RU361238"/>
    </source>
</evidence>
<dbReference type="PANTHER" id="PTHR33938">
    <property type="entry name" value="FERULOYL ESTERASE B-RELATED"/>
    <property type="match status" value="1"/>
</dbReference>
<feature type="signal peptide" evidence="5">
    <location>
        <begin position="1"/>
        <end position="16"/>
    </location>
</feature>
<comment type="similarity">
    <text evidence="5">Belongs to the tannase family.</text>
</comment>
<reference evidence="7" key="1">
    <citation type="journal article" date="2017" name="Nat. Microbiol.">
        <title>Global analysis of biosynthetic gene clusters reveals vast potential of secondary metabolite production in Penicillium species.</title>
        <authorList>
            <person name="Nielsen J.C."/>
            <person name="Grijseels S."/>
            <person name="Prigent S."/>
            <person name="Ji B."/>
            <person name="Dainat J."/>
            <person name="Nielsen K.F."/>
            <person name="Frisvad J.C."/>
            <person name="Workman M."/>
            <person name="Nielsen J."/>
        </authorList>
    </citation>
    <scope>NUCLEOTIDE SEQUENCE [LARGE SCALE GENOMIC DNA]</scope>
    <source>
        <strain evidence="7">IBT 29525</strain>
    </source>
</reference>
<dbReference type="GO" id="GO:0052689">
    <property type="term" value="F:carboxylic ester hydrolase activity"/>
    <property type="evidence" value="ECO:0007669"/>
    <property type="project" value="UniProtKB-KW"/>
</dbReference>
<dbReference type="EC" id="3.1.1.-" evidence="5"/>
<dbReference type="EMBL" id="MDYO01000016">
    <property type="protein sequence ID" value="OQD96406.1"/>
    <property type="molecule type" value="Genomic_DNA"/>
</dbReference>
<evidence type="ECO:0000256" key="3">
    <source>
        <dbReference type="ARBA" id="ARBA00022801"/>
    </source>
</evidence>
<dbReference type="PROSITE" id="PS51257">
    <property type="entry name" value="PROKAR_LIPOPROTEIN"/>
    <property type="match status" value="1"/>
</dbReference>
<keyword evidence="1" id="KW-0719">Serine esterase</keyword>
<dbReference type="PANTHER" id="PTHR33938:SF16">
    <property type="entry name" value="CARBOXYLIC ESTER HYDROLASE"/>
    <property type="match status" value="1"/>
</dbReference>
<evidence type="ECO:0000256" key="4">
    <source>
        <dbReference type="ARBA" id="ARBA00023157"/>
    </source>
</evidence>
<protein>
    <recommendedName>
        <fullName evidence="5">Carboxylic ester hydrolase</fullName>
        <ecNumber evidence="5">3.1.1.-</ecNumber>
    </recommendedName>
</protein>
<feature type="chain" id="PRO_5011809878" description="Carboxylic ester hydrolase" evidence="5">
    <location>
        <begin position="17"/>
        <end position="583"/>
    </location>
</feature>
<name>A0A1V6R5D5_9EURO</name>
<gene>
    <name evidence="6" type="ORF">PENSOL_c016G03662</name>
</gene>
<organism evidence="6 7">
    <name type="scientific">Penicillium solitum</name>
    <dbReference type="NCBI Taxonomy" id="60172"/>
    <lineage>
        <taxon>Eukaryota</taxon>
        <taxon>Fungi</taxon>
        <taxon>Dikarya</taxon>
        <taxon>Ascomycota</taxon>
        <taxon>Pezizomycotina</taxon>
        <taxon>Eurotiomycetes</taxon>
        <taxon>Eurotiomycetidae</taxon>
        <taxon>Eurotiales</taxon>
        <taxon>Aspergillaceae</taxon>
        <taxon>Penicillium</taxon>
    </lineage>
</organism>